<feature type="transmembrane region" description="Helical" evidence="2">
    <location>
        <begin position="437"/>
        <end position="456"/>
    </location>
</feature>
<feature type="transmembrane region" description="Helical" evidence="2">
    <location>
        <begin position="626"/>
        <end position="644"/>
    </location>
</feature>
<keyword evidence="2" id="KW-0812">Transmembrane</keyword>
<feature type="compositionally biased region" description="Low complexity" evidence="1">
    <location>
        <begin position="381"/>
        <end position="398"/>
    </location>
</feature>
<accession>A0A3M2S3T9</accession>
<feature type="region of interest" description="Disordered" evidence="1">
    <location>
        <begin position="373"/>
        <end position="402"/>
    </location>
</feature>
<keyword evidence="2" id="KW-1133">Transmembrane helix</keyword>
<keyword evidence="2" id="KW-0472">Membrane</keyword>
<dbReference type="EMBL" id="NKUJ01000143">
    <property type="protein sequence ID" value="RMJ12204.1"/>
    <property type="molecule type" value="Genomic_DNA"/>
</dbReference>
<name>A0A3M2S3T9_9HYPO</name>
<gene>
    <name evidence="3" type="ORF">CDV36_008157</name>
</gene>
<evidence type="ECO:0000256" key="1">
    <source>
        <dbReference type="SAM" id="MobiDB-lite"/>
    </source>
</evidence>
<protein>
    <submittedName>
        <fullName evidence="3">Uncharacterized protein</fullName>
    </submittedName>
</protein>
<dbReference type="Proteomes" id="UP000277212">
    <property type="component" value="Unassembled WGS sequence"/>
</dbReference>
<dbReference type="AlphaFoldDB" id="A0A3M2S3T9"/>
<sequence length="810" mass="90366">MAPPNNNDPQSKQRHLTTITKDEVLEAVNMHRRFSIPSLASGVEVTDLPNFDDTTQYEVSEKIQGQLWATEVTRLLQAVTSPAPLTFEGSAALAVDSKRSYEMLAAMADHVWQAMHIVIHDGESLLASHCQELFKMDNLKSSQVVLNYLRSKEEEDDTINDSGKAMAHYSREDFFGFVNYCTATLARVLCAAADGKSFHLHILAHLVKLSTKVKIVSTRLQECACISIANGVPDRRIPVLNQNGVRGRGVDLDLEPLLGMRGVQGELLLEPSRKEEFMRNVYFTQCSNYRRQTFDLLQSILTPLRGTTGLIKKPVMSYELCSIVYGTGFERFRALVYQDHKNDFSGTSDTSMVNCARSSFDMLDSVVQHVQTSAHTHHRPTATTTSGHSSGIGSQSRSIAVDSGGRSIGTCISWSYAPDGHSSDSLQKQHPLMLKSMSHVIAVMIPFIMTSPAIVCSMNEFITKAIFTEFQGEWKLNPIKLRAVGKYTAFFCLTTAEYDALQRIRAPDEPRSLSKALTWRNSLLAGRQLADNGREAGLALDPGQATWRASLYDDQTTQERIQRHQLELGSFRDKMKSCILEEKGIMVHCGLYVSLLMILCVVLVAGGVSVGVAVGERIPGVDPFNITTYCWVLAAFVLLVAKSVKIQNWPWNDFLHGRVLCKSVSELCSVTGVNEQLILAKLLQDESISILKTRGPYNTVFNRKSEDGFSIDRPLSTWTMLQTGLIMIEVESTSGRGLVCLDLRRGTKYGLIRSMCTDEHQGDEFIHCARLPNEKDEEVHGDPNRIRLEKGKLFWLRTLGFYGNKNAEFI</sequence>
<evidence type="ECO:0000313" key="3">
    <source>
        <dbReference type="EMBL" id="RMJ12204.1"/>
    </source>
</evidence>
<comment type="caution">
    <text evidence="3">The sequence shown here is derived from an EMBL/GenBank/DDBJ whole genome shotgun (WGS) entry which is preliminary data.</text>
</comment>
<dbReference type="OrthoDB" id="5419219at2759"/>
<proteinExistence type="predicted"/>
<keyword evidence="4" id="KW-1185">Reference proteome</keyword>
<feature type="transmembrane region" description="Helical" evidence="2">
    <location>
        <begin position="591"/>
        <end position="614"/>
    </location>
</feature>
<dbReference type="STRING" id="2010991.A0A3M2S3T9"/>
<evidence type="ECO:0000313" key="4">
    <source>
        <dbReference type="Proteomes" id="UP000277212"/>
    </source>
</evidence>
<organism evidence="3 4">
    <name type="scientific">Fusarium kuroshium</name>
    <dbReference type="NCBI Taxonomy" id="2010991"/>
    <lineage>
        <taxon>Eukaryota</taxon>
        <taxon>Fungi</taxon>
        <taxon>Dikarya</taxon>
        <taxon>Ascomycota</taxon>
        <taxon>Pezizomycotina</taxon>
        <taxon>Sordariomycetes</taxon>
        <taxon>Hypocreomycetidae</taxon>
        <taxon>Hypocreales</taxon>
        <taxon>Nectriaceae</taxon>
        <taxon>Fusarium</taxon>
        <taxon>Fusarium solani species complex</taxon>
    </lineage>
</organism>
<reference evidence="3 4" key="1">
    <citation type="submission" date="2017-06" db="EMBL/GenBank/DDBJ databases">
        <title>Comparative genomic analysis of Ambrosia Fusariam Clade fungi.</title>
        <authorList>
            <person name="Stajich J.E."/>
            <person name="Carrillo J."/>
            <person name="Kijimoto T."/>
            <person name="Eskalen A."/>
            <person name="O'Donnell K."/>
            <person name="Kasson M."/>
        </authorList>
    </citation>
    <scope>NUCLEOTIDE SEQUENCE [LARGE SCALE GENOMIC DNA]</scope>
    <source>
        <strain evidence="3">UCR3666</strain>
    </source>
</reference>
<evidence type="ECO:0000256" key="2">
    <source>
        <dbReference type="SAM" id="Phobius"/>
    </source>
</evidence>